<feature type="compositionally biased region" description="Polar residues" evidence="1">
    <location>
        <begin position="671"/>
        <end position="688"/>
    </location>
</feature>
<feature type="transmembrane region" description="Helical" evidence="2">
    <location>
        <begin position="481"/>
        <end position="497"/>
    </location>
</feature>
<protein>
    <recommendedName>
        <fullName evidence="4">Acyltransferase 3 domain-containing protein</fullName>
    </recommendedName>
</protein>
<dbReference type="RefSeq" id="XP_041767182.1">
    <property type="nucleotide sequence ID" value="XM_041911248.1"/>
</dbReference>
<feature type="domain" description="Acyltransferase 3" evidence="4">
    <location>
        <begin position="246"/>
        <end position="633"/>
    </location>
</feature>
<dbReference type="VEuPathDB" id="VectorBase:AMEM21_003500"/>
<reference evidence="5" key="1">
    <citation type="submission" date="2020-05" db="UniProtKB">
        <authorList>
            <consortium name="EnsemblMetazoa"/>
        </authorList>
    </citation>
    <scope>IDENTIFICATION</scope>
    <source>
        <strain evidence="5">MAF</strain>
    </source>
</reference>
<proteinExistence type="predicted"/>
<dbReference type="PANTHER" id="PTHR11161:SF22">
    <property type="entry name" value="ACYLTRANSFERASE 3 DOMAIN-CONTAINING PROTEIN-RELATED"/>
    <property type="match status" value="1"/>
</dbReference>
<dbReference type="GO" id="GO:0016747">
    <property type="term" value="F:acyltransferase activity, transferring groups other than amino-acyl groups"/>
    <property type="evidence" value="ECO:0007669"/>
    <property type="project" value="InterPro"/>
</dbReference>
<feature type="transmembrane region" description="Helical" evidence="2">
    <location>
        <begin position="518"/>
        <end position="537"/>
    </location>
</feature>
<dbReference type="RefSeq" id="XP_041767184.1">
    <property type="nucleotide sequence ID" value="XM_041911250.1"/>
</dbReference>
<keyword evidence="2" id="KW-0812">Transmembrane</keyword>
<dbReference type="Pfam" id="PF01757">
    <property type="entry name" value="Acyl_transf_3"/>
    <property type="match status" value="1"/>
</dbReference>
<evidence type="ECO:0000256" key="1">
    <source>
        <dbReference type="SAM" id="MobiDB-lite"/>
    </source>
</evidence>
<evidence type="ECO:0000313" key="6">
    <source>
        <dbReference type="Proteomes" id="UP000075903"/>
    </source>
</evidence>
<dbReference type="InterPro" id="IPR002656">
    <property type="entry name" value="Acyl_transf_3_dom"/>
</dbReference>
<dbReference type="VEuPathDB" id="VectorBase:AMEM013750"/>
<keyword evidence="2" id="KW-0472">Membrane</keyword>
<evidence type="ECO:0000256" key="3">
    <source>
        <dbReference type="SAM" id="SignalP"/>
    </source>
</evidence>
<dbReference type="AlphaFoldDB" id="A0A182VET4"/>
<dbReference type="EnsemblMetazoa" id="AMEM013750-RA">
    <property type="protein sequence ID" value="AMEM013750-PA"/>
    <property type="gene ID" value="AMEM013750"/>
</dbReference>
<keyword evidence="6" id="KW-1185">Reference proteome</keyword>
<feature type="transmembrane region" description="Helical" evidence="2">
    <location>
        <begin position="426"/>
        <end position="446"/>
    </location>
</feature>
<feature type="transmembrane region" description="Helical" evidence="2">
    <location>
        <begin position="543"/>
        <end position="568"/>
    </location>
</feature>
<feature type="chain" id="PRO_5008139609" description="Acyltransferase 3 domain-containing protein" evidence="3">
    <location>
        <begin position="28"/>
        <end position="702"/>
    </location>
</feature>
<feature type="transmembrane region" description="Helical" evidence="2">
    <location>
        <begin position="399"/>
        <end position="419"/>
    </location>
</feature>
<dbReference type="Proteomes" id="UP000075903">
    <property type="component" value="Unassembled WGS sequence"/>
</dbReference>
<sequence length="702" mass="81177">MFASNKMAHGVILFALYGSLLLTTSMAAAGNSFAETFQMDEYLKFPPVFVYDDFEDCRRWYRDEYVYCIVKAPLAPDDSSALWRNLSYFSSDYHHYDHSVLERGVCVPKCHNAITQNATDKSSIDRLSREEMIHRCISAEITPHYNLIVSSRLRIEHCYSRDTENIPYDWLDVLFFILAATIIALVVASTVYDMHQQAKQKFPEDYFSRSSKQAHQRLLTAFSFPRNIRRLKEPMHTQTRIDLACFEAFRFAQMFRVIFLHVSIAHLKIPQRNPEYLEQLQHGASLQTFIAEFQNYVQTFFTIGGMLMAINFLDHVRKNPTFRLSYFGERLLNRLCRLVPTYAFMILLEASVMRHLIDGPFGQQFIGESANNCQDRWWMNLLFVNNYIGWDNPCFIPSWYLATDLQLYIFGLVIMMIFWKWPFTRRYIFGAVFLYSVVVPAVTYMMNDITPVMTVDMKDTEQYIRGQQFQSILYFPFHQNTGIYFFGILAGIVYHHYRDQRNELFKVAAFRQLAQFAGLLYVFCMATVSWVVSNLTWLPTICLAAYASVFKLSWGLFNTIILLALTLLHRHNWIKMALSHPIFRVLGKLGYSVYLIHFTVIVQVYGREKAPIYSNELIVTGYTVEVLFFSYILGAFLCVLVELPTGAALKELIEPRAEKASIHQVHTASEPIGSNQMVPPSAVTNGTPASDAAVMTSAEQNR</sequence>
<dbReference type="InterPro" id="IPR052728">
    <property type="entry name" value="O2_lipid_transport_reg"/>
</dbReference>
<accession>A0A182VET4</accession>
<dbReference type="RefSeq" id="XP_041767183.1">
    <property type="nucleotide sequence ID" value="XM_041911249.1"/>
</dbReference>
<evidence type="ECO:0000256" key="2">
    <source>
        <dbReference type="SAM" id="Phobius"/>
    </source>
</evidence>
<organism evidence="5 6">
    <name type="scientific">Anopheles merus</name>
    <name type="common">Mosquito</name>
    <dbReference type="NCBI Taxonomy" id="30066"/>
    <lineage>
        <taxon>Eukaryota</taxon>
        <taxon>Metazoa</taxon>
        <taxon>Ecdysozoa</taxon>
        <taxon>Arthropoda</taxon>
        <taxon>Hexapoda</taxon>
        <taxon>Insecta</taxon>
        <taxon>Pterygota</taxon>
        <taxon>Neoptera</taxon>
        <taxon>Endopterygota</taxon>
        <taxon>Diptera</taxon>
        <taxon>Nematocera</taxon>
        <taxon>Culicoidea</taxon>
        <taxon>Culicidae</taxon>
        <taxon>Anophelinae</taxon>
        <taxon>Anopheles</taxon>
    </lineage>
</organism>
<evidence type="ECO:0000313" key="5">
    <source>
        <dbReference type="EnsemblMetazoa" id="AMEM013750-PA"/>
    </source>
</evidence>
<feature type="transmembrane region" description="Helical" evidence="2">
    <location>
        <begin position="335"/>
        <end position="357"/>
    </location>
</feature>
<evidence type="ECO:0000259" key="4">
    <source>
        <dbReference type="Pfam" id="PF01757"/>
    </source>
</evidence>
<feature type="transmembrane region" description="Helical" evidence="2">
    <location>
        <begin position="626"/>
        <end position="649"/>
    </location>
</feature>
<keyword evidence="2" id="KW-1133">Transmembrane helix</keyword>
<dbReference type="KEGG" id="amer:121590996"/>
<feature type="region of interest" description="Disordered" evidence="1">
    <location>
        <begin position="671"/>
        <end position="702"/>
    </location>
</feature>
<name>A0A182VET4_ANOME</name>
<feature type="signal peptide" evidence="3">
    <location>
        <begin position="1"/>
        <end position="27"/>
    </location>
</feature>
<keyword evidence="3" id="KW-0732">Signal</keyword>
<feature type="transmembrane region" description="Helical" evidence="2">
    <location>
        <begin position="173"/>
        <end position="192"/>
    </location>
</feature>
<dbReference type="GeneID" id="121590996"/>
<feature type="transmembrane region" description="Helical" evidence="2">
    <location>
        <begin position="589"/>
        <end position="606"/>
    </location>
</feature>
<dbReference type="PANTHER" id="PTHR11161">
    <property type="entry name" value="O-ACYLTRANSFERASE"/>
    <property type="match status" value="1"/>
</dbReference>